<keyword evidence="2" id="KW-1185">Reference proteome</keyword>
<dbReference type="RefSeq" id="WP_344821307.1">
    <property type="nucleotide sequence ID" value="NZ_BAAAUV010000001.1"/>
</dbReference>
<accession>A0ABP6PWR2</accession>
<evidence type="ECO:0000313" key="1">
    <source>
        <dbReference type="EMBL" id="GAA3193669.1"/>
    </source>
</evidence>
<dbReference type="EMBL" id="BAAAUV010000001">
    <property type="protein sequence ID" value="GAA3193669.1"/>
    <property type="molecule type" value="Genomic_DNA"/>
</dbReference>
<comment type="caution">
    <text evidence="1">The sequence shown here is derived from an EMBL/GenBank/DDBJ whole genome shotgun (WGS) entry which is preliminary data.</text>
</comment>
<dbReference type="Proteomes" id="UP001501237">
    <property type="component" value="Unassembled WGS sequence"/>
</dbReference>
<name>A0ABP6PWR2_9ACTN</name>
<gene>
    <name evidence="1" type="ORF">GCM10010468_03090</name>
</gene>
<dbReference type="InterPro" id="IPR045948">
    <property type="entry name" value="DUF6368"/>
</dbReference>
<evidence type="ECO:0000313" key="2">
    <source>
        <dbReference type="Proteomes" id="UP001501237"/>
    </source>
</evidence>
<reference evidence="2" key="1">
    <citation type="journal article" date="2019" name="Int. J. Syst. Evol. Microbiol.">
        <title>The Global Catalogue of Microorganisms (GCM) 10K type strain sequencing project: providing services to taxonomists for standard genome sequencing and annotation.</title>
        <authorList>
            <consortium name="The Broad Institute Genomics Platform"/>
            <consortium name="The Broad Institute Genome Sequencing Center for Infectious Disease"/>
            <person name="Wu L."/>
            <person name="Ma J."/>
        </authorList>
    </citation>
    <scope>NUCLEOTIDE SEQUENCE [LARGE SCALE GENOMIC DNA]</scope>
    <source>
        <strain evidence="2">JCM 9377</strain>
    </source>
</reference>
<protein>
    <submittedName>
        <fullName evidence="1">Uncharacterized protein</fullName>
    </submittedName>
</protein>
<sequence>MEYELMLCLRHPRAPDFLDVLLHVDGLGLLGEVDWAARTAWFTHTGDRGERVAVRVSVHEHDPLEFDDADDLRALGFTPRSGLSVWAKSGTPFAARVTAETAVPLARATGAMIVSLGGLLRPPDGLPGVLGVISLDMWDGEGHRDRTVCDAAFLAAWLAHPSFHLLPGET</sequence>
<dbReference type="Pfam" id="PF19895">
    <property type="entry name" value="DUF6368"/>
    <property type="match status" value="1"/>
</dbReference>
<proteinExistence type="predicted"/>
<organism evidence="1 2">
    <name type="scientific">Actinocorallia longicatena</name>
    <dbReference type="NCBI Taxonomy" id="111803"/>
    <lineage>
        <taxon>Bacteria</taxon>
        <taxon>Bacillati</taxon>
        <taxon>Actinomycetota</taxon>
        <taxon>Actinomycetes</taxon>
        <taxon>Streptosporangiales</taxon>
        <taxon>Thermomonosporaceae</taxon>
        <taxon>Actinocorallia</taxon>
    </lineage>
</organism>